<dbReference type="RefSeq" id="XP_039133477.1">
    <property type="nucleotide sequence ID" value="XM_039277543.1"/>
</dbReference>
<evidence type="ECO:0000313" key="3">
    <source>
        <dbReference type="RefSeq" id="XP_039133477.1"/>
    </source>
</evidence>
<feature type="compositionally biased region" description="Basic residues" evidence="1">
    <location>
        <begin position="135"/>
        <end position="145"/>
    </location>
</feature>
<name>A0AB40C139_DIOCR</name>
<proteinExistence type="predicted"/>
<gene>
    <name evidence="3" type="primary">LOC120270505</name>
</gene>
<sequence length="166" mass="17899">MGICQSCDVTAAAAAVPTMSMTAKVVLQDGKLEEYTRPVTVSHILNKSPSSFICNSDDMELGDFLSALSADDELHPGQLYFLLPVSMLRRRLQPEDMAALAVRASSALMNSCRYPVWLPAASCPASASPLAAAPQRKRDRRRRSSGGRSFASSLSSIPEWDPDPPS</sequence>
<dbReference type="AlphaFoldDB" id="A0AB40C139"/>
<organism evidence="2 3">
    <name type="scientific">Dioscorea cayennensis subsp. rotundata</name>
    <name type="common">White Guinea yam</name>
    <name type="synonym">Dioscorea rotundata</name>
    <dbReference type="NCBI Taxonomy" id="55577"/>
    <lineage>
        <taxon>Eukaryota</taxon>
        <taxon>Viridiplantae</taxon>
        <taxon>Streptophyta</taxon>
        <taxon>Embryophyta</taxon>
        <taxon>Tracheophyta</taxon>
        <taxon>Spermatophyta</taxon>
        <taxon>Magnoliopsida</taxon>
        <taxon>Liliopsida</taxon>
        <taxon>Dioscoreales</taxon>
        <taxon>Dioscoreaceae</taxon>
        <taxon>Dioscorea</taxon>
    </lineage>
</organism>
<dbReference type="InterPro" id="IPR025322">
    <property type="entry name" value="PADRE_dom"/>
</dbReference>
<feature type="compositionally biased region" description="Low complexity" evidence="1">
    <location>
        <begin position="146"/>
        <end position="156"/>
    </location>
</feature>
<dbReference type="PANTHER" id="PTHR33052">
    <property type="entry name" value="DUF4228 DOMAIN PROTEIN-RELATED"/>
    <property type="match status" value="1"/>
</dbReference>
<feature type="region of interest" description="Disordered" evidence="1">
    <location>
        <begin position="126"/>
        <end position="166"/>
    </location>
</feature>
<dbReference type="Pfam" id="PF14009">
    <property type="entry name" value="PADRE"/>
    <property type="match status" value="1"/>
</dbReference>
<keyword evidence="2" id="KW-1185">Reference proteome</keyword>
<dbReference type="GeneID" id="120270505"/>
<evidence type="ECO:0000313" key="2">
    <source>
        <dbReference type="Proteomes" id="UP001515500"/>
    </source>
</evidence>
<protein>
    <submittedName>
        <fullName evidence="3">Uncharacterized protein LOC120270505</fullName>
    </submittedName>
</protein>
<reference evidence="3" key="1">
    <citation type="submission" date="2025-08" db="UniProtKB">
        <authorList>
            <consortium name="RefSeq"/>
        </authorList>
    </citation>
    <scope>IDENTIFICATION</scope>
</reference>
<evidence type="ECO:0000256" key="1">
    <source>
        <dbReference type="SAM" id="MobiDB-lite"/>
    </source>
</evidence>
<accession>A0AB40C139</accession>
<dbReference type="Proteomes" id="UP001515500">
    <property type="component" value="Chromosome 2"/>
</dbReference>